<gene>
    <name evidence="4" type="ORF">PROFUN_03297</name>
</gene>
<evidence type="ECO:0000313" key="5">
    <source>
        <dbReference type="Proteomes" id="UP000241769"/>
    </source>
</evidence>
<dbReference type="PROSITE" id="PS00022">
    <property type="entry name" value="EGF_1"/>
    <property type="match status" value="1"/>
</dbReference>
<keyword evidence="5" id="KW-1185">Reference proteome</keyword>
<feature type="disulfide bond" evidence="1">
    <location>
        <begin position="82"/>
        <end position="91"/>
    </location>
</feature>
<dbReference type="AlphaFoldDB" id="A0A2P6NWP9"/>
<evidence type="ECO:0000256" key="1">
    <source>
        <dbReference type="PROSITE-ProRule" id="PRU00076"/>
    </source>
</evidence>
<comment type="caution">
    <text evidence="1">Lacks conserved residue(s) required for the propagation of feature annotation.</text>
</comment>
<feature type="transmembrane region" description="Helical" evidence="2">
    <location>
        <begin position="52"/>
        <end position="70"/>
    </location>
</feature>
<organism evidence="4 5">
    <name type="scientific">Planoprotostelium fungivorum</name>
    <dbReference type="NCBI Taxonomy" id="1890364"/>
    <lineage>
        <taxon>Eukaryota</taxon>
        <taxon>Amoebozoa</taxon>
        <taxon>Evosea</taxon>
        <taxon>Variosea</taxon>
        <taxon>Cavosteliida</taxon>
        <taxon>Cavosteliaceae</taxon>
        <taxon>Planoprotostelium</taxon>
    </lineage>
</organism>
<dbReference type="InterPro" id="IPR000742">
    <property type="entry name" value="EGF"/>
</dbReference>
<dbReference type="PROSITE" id="PS50026">
    <property type="entry name" value="EGF_3"/>
    <property type="match status" value="1"/>
</dbReference>
<keyword evidence="2" id="KW-0472">Membrane</keyword>
<keyword evidence="2" id="KW-0812">Transmembrane</keyword>
<accession>A0A2P6NWP9</accession>
<comment type="caution">
    <text evidence="4">The sequence shown here is derived from an EMBL/GenBank/DDBJ whole genome shotgun (WGS) entry which is preliminary data.</text>
</comment>
<dbReference type="EMBL" id="MDYQ01000011">
    <property type="protein sequence ID" value="PRP88383.1"/>
    <property type="molecule type" value="Genomic_DNA"/>
</dbReference>
<evidence type="ECO:0000259" key="3">
    <source>
        <dbReference type="PROSITE" id="PS50026"/>
    </source>
</evidence>
<dbReference type="Proteomes" id="UP000241769">
    <property type="component" value="Unassembled WGS sequence"/>
</dbReference>
<keyword evidence="2" id="KW-1133">Transmembrane helix</keyword>
<feature type="disulfide bond" evidence="1">
    <location>
        <begin position="56"/>
        <end position="66"/>
    </location>
</feature>
<protein>
    <recommendedName>
        <fullName evidence="3">EGF-like domain-containing protein</fullName>
    </recommendedName>
</protein>
<keyword evidence="1" id="KW-1015">Disulfide bond</keyword>
<keyword evidence="1" id="KW-0245">EGF-like domain</keyword>
<feature type="domain" description="EGF-like" evidence="3">
    <location>
        <begin position="52"/>
        <end position="92"/>
    </location>
</feature>
<dbReference type="PROSITE" id="PS01186">
    <property type="entry name" value="EGF_2"/>
    <property type="match status" value="1"/>
</dbReference>
<proteinExistence type="predicted"/>
<evidence type="ECO:0000256" key="2">
    <source>
        <dbReference type="SAM" id="Phobius"/>
    </source>
</evidence>
<reference evidence="4 5" key="1">
    <citation type="journal article" date="2018" name="Genome Biol. Evol.">
        <title>Multiple Roots of Fruiting Body Formation in Amoebozoa.</title>
        <authorList>
            <person name="Hillmann F."/>
            <person name="Forbes G."/>
            <person name="Novohradska S."/>
            <person name="Ferling I."/>
            <person name="Riege K."/>
            <person name="Groth M."/>
            <person name="Westermann M."/>
            <person name="Marz M."/>
            <person name="Spaller T."/>
            <person name="Winckler T."/>
            <person name="Schaap P."/>
            <person name="Glockner G."/>
        </authorList>
    </citation>
    <scope>NUCLEOTIDE SEQUENCE [LARGE SCALE GENOMIC DNA]</scope>
    <source>
        <strain evidence="4 5">Jena</strain>
    </source>
</reference>
<name>A0A2P6NWP9_9EUKA</name>
<evidence type="ECO:0000313" key="4">
    <source>
        <dbReference type="EMBL" id="PRP88383.1"/>
    </source>
</evidence>
<sequence>MRRLRPIISRRYDTTTAVEVVSDTGTTNGRFQEAFTQINDRCAVRQSSMQRLFFFCTLLSLAFATCQYGVAHPYFGDDACSCYPGFSGTNCTVRPSSLCPYRPVSSVNSAFDAQLSTYSSPSGLSVDILASLEQTPYLFPSSNDTLAGNDTAYVADTTITFDSVATPCDYPGPLWSALSPNNNCNDHLAGQLDWQNLLNTCGFVRNGAGAYNGSLTATRTYSIPTSFGPMGRVESASVPIYITFPLTATASTDVQVQDNVVVVANTTVFSVSVLSKVAFDPITFKWNIAITTITAAPYQLNLLTPTTNDNGRTVSAGLSACNIVNGNCVQTASFYAPNCAALNVIINLSFNATCRADNANCTQPTSSNVNAAVTVTSGSSCPIATTISFSGATLFASNRSDLAYQTKIFGTRDTGYFGANLYSSQAKINSLTPVQVCYKYNYTGSSYSVTSCPSNAGTPHPNTEVDYTPSTMSSNSYFGFYSSMSGDGLWSAGSSFVLDKVYIYSHANKASPVLTQVINAVGTANGRFGGSIGFSQNGNILVVGAPLQGGATYDGRAYIFSRSGPSQNYTLVTSLAPPACDRCYFGWSSVVSGDGSTVIISAPNSDAGANKISRVFFYTAASSWALQKTLTYNNITFGSSLAVNYDGSAMVAGVQDYSSSSQYVSTGTVYLAFKSTNWAPVKLPDQPPMINCALGLTVAMSNDAKTIAASGQFQCNYIFTNINGTWTYSQVRRNSRFGQFGMSADGLTTVLGAESEGGAYLIKQWAAGSFSTELITGPSFVTGLSEGGTGNTLTLSSSGSTLSLGTYGAASPGLTYVGKMSYISIQCGPSGAVCATDSDCCGSGLSCNSGICTNTTSCTTTQVNVMATSDCLPLNWTTSSTPAGYLTGFIVPWAQNPAVYNKGPVTVYATLKINWDGVSKKRSSNEALITAGSVVSFTESPVQNDSPAPTPVPLTTHEESGRIVGAGAVHFLGVAVAIVCALFA</sequence>
<dbReference type="InParanoid" id="A0A2P6NWP9"/>